<dbReference type="InterPro" id="IPR000891">
    <property type="entry name" value="PYR_CT"/>
</dbReference>
<gene>
    <name evidence="5" type="ORF">JTBM06_V1_450005</name>
</gene>
<dbReference type="InterPro" id="IPR013785">
    <property type="entry name" value="Aldolase_TIM"/>
</dbReference>
<dbReference type="NCBIfam" id="NF004283">
    <property type="entry name" value="PRK05692.1"/>
    <property type="match status" value="1"/>
</dbReference>
<evidence type="ECO:0000256" key="3">
    <source>
        <dbReference type="ARBA" id="ARBA00023239"/>
    </source>
</evidence>
<dbReference type="GO" id="GO:0006552">
    <property type="term" value="P:L-leucine catabolic process"/>
    <property type="evidence" value="ECO:0007669"/>
    <property type="project" value="TreeGrafter"/>
</dbReference>
<feature type="domain" description="Pyruvate carboxyltransferase" evidence="4">
    <location>
        <begin position="6"/>
        <end position="273"/>
    </location>
</feature>
<proteinExistence type="inferred from homology"/>
<dbReference type="InterPro" id="IPR043594">
    <property type="entry name" value="HMGL"/>
</dbReference>
<dbReference type="Pfam" id="PF00682">
    <property type="entry name" value="HMGL-like"/>
    <property type="match status" value="1"/>
</dbReference>
<dbReference type="SUPFAM" id="SSF51569">
    <property type="entry name" value="Aldolase"/>
    <property type="match status" value="1"/>
</dbReference>
<evidence type="ECO:0000256" key="2">
    <source>
        <dbReference type="ARBA" id="ARBA00022723"/>
    </source>
</evidence>
<keyword evidence="5" id="KW-0670">Pyruvate</keyword>
<dbReference type="PANTHER" id="PTHR42738:SF7">
    <property type="entry name" value="HYDROXYMETHYLGLUTARYL-COA LYASE"/>
    <property type="match status" value="1"/>
</dbReference>
<protein>
    <submittedName>
        <fullName evidence="5">Pyruvate carboxyltransferase</fullName>
    </submittedName>
</protein>
<dbReference type="AlphaFoldDB" id="A0A7D9D2Q4"/>
<comment type="similarity">
    <text evidence="1">Belongs to the HMG-CoA lyase family.</text>
</comment>
<dbReference type="CDD" id="cd07938">
    <property type="entry name" value="DRE_TIM_HMGL"/>
    <property type="match status" value="1"/>
</dbReference>
<reference evidence="5" key="1">
    <citation type="submission" date="2019-07" db="EMBL/GenBank/DDBJ databases">
        <authorList>
            <person name="Weber M."/>
            <person name="Kostadinov I."/>
            <person name="Kostadinov D I."/>
        </authorList>
    </citation>
    <scope>NUCLEOTIDE SEQUENCE</scope>
    <source>
        <strain evidence="5">Gfbio:sag-sample-m06:053724c1-46a9-4a36-b237-ea2bf867836b</strain>
    </source>
</reference>
<keyword evidence="3" id="KW-0456">Lyase</keyword>
<dbReference type="GO" id="GO:0016740">
    <property type="term" value="F:transferase activity"/>
    <property type="evidence" value="ECO:0007669"/>
    <property type="project" value="UniProtKB-KW"/>
</dbReference>
<dbReference type="GO" id="GO:0046951">
    <property type="term" value="P:ketone body biosynthetic process"/>
    <property type="evidence" value="ECO:0007669"/>
    <property type="project" value="TreeGrafter"/>
</dbReference>
<dbReference type="GO" id="GO:0004419">
    <property type="term" value="F:hydroxymethylglutaryl-CoA lyase activity"/>
    <property type="evidence" value="ECO:0007669"/>
    <property type="project" value="TreeGrafter"/>
</dbReference>
<sequence length="305" mass="32298">MTSRRINIVEVGPRDGLQSEPEILSTRSKAKFIIRAIEAGIRRLEVASFVHPKKVPQMADAEALLAELPLQNDVSYIGLVMNERGLDRALATPVHEIGMVVVATDTYNQRNQGVPTDESVDAWLKIAARAKANGKIANVMISSAFGCPFEGEVSPIRIVDIAKRVMEAEPAELGIADSIGVAVPNQVSELLGMLREAVGAIPLRCHLHNTRNTGLANAQAAIDAGAISIDASIGGIGGCPFAPAATGNIPTDDLLYMLDRSGIKTGISLEKIIATSEWLEQELGRGVPAMLPKAGIFPVVGAGTR</sequence>
<evidence type="ECO:0000259" key="4">
    <source>
        <dbReference type="PROSITE" id="PS50991"/>
    </source>
</evidence>
<evidence type="ECO:0000313" key="5">
    <source>
        <dbReference type="EMBL" id="VUX56244.1"/>
    </source>
</evidence>
<dbReference type="PANTHER" id="PTHR42738">
    <property type="entry name" value="HYDROXYMETHYLGLUTARYL-COA LYASE"/>
    <property type="match status" value="1"/>
</dbReference>
<dbReference type="GO" id="GO:0046872">
    <property type="term" value="F:metal ion binding"/>
    <property type="evidence" value="ECO:0007669"/>
    <property type="project" value="UniProtKB-KW"/>
</dbReference>
<dbReference type="PROSITE" id="PS50991">
    <property type="entry name" value="PYR_CT"/>
    <property type="match status" value="1"/>
</dbReference>
<dbReference type="EMBL" id="LR633967">
    <property type="protein sequence ID" value="VUX56244.1"/>
    <property type="molecule type" value="Genomic_DNA"/>
</dbReference>
<evidence type="ECO:0000256" key="1">
    <source>
        <dbReference type="ARBA" id="ARBA00009405"/>
    </source>
</evidence>
<name>A0A7D9D2Q4_9GAMM</name>
<keyword evidence="2" id="KW-0479">Metal-binding</keyword>
<accession>A0A7D9D2Q4</accession>
<organism evidence="5">
    <name type="scientific">uncultured Woeseiaceae bacterium</name>
    <dbReference type="NCBI Taxonomy" id="1983305"/>
    <lineage>
        <taxon>Bacteria</taxon>
        <taxon>Pseudomonadati</taxon>
        <taxon>Pseudomonadota</taxon>
        <taxon>Gammaproteobacteria</taxon>
        <taxon>Woeseiales</taxon>
        <taxon>Woeseiaceae</taxon>
        <taxon>environmental samples</taxon>
    </lineage>
</organism>
<dbReference type="Gene3D" id="3.20.20.70">
    <property type="entry name" value="Aldolase class I"/>
    <property type="match status" value="1"/>
</dbReference>
<keyword evidence="5" id="KW-0808">Transferase</keyword>